<keyword evidence="7" id="KW-1185">Reference proteome</keyword>
<dbReference type="OrthoDB" id="9760715at2"/>
<evidence type="ECO:0000259" key="4">
    <source>
        <dbReference type="PROSITE" id="PS51192"/>
    </source>
</evidence>
<dbReference type="GO" id="GO:0008270">
    <property type="term" value="F:zinc ion binding"/>
    <property type="evidence" value="ECO:0007669"/>
    <property type="project" value="UniProtKB-KW"/>
</dbReference>
<evidence type="ECO:0000313" key="7">
    <source>
        <dbReference type="Proteomes" id="UP000183952"/>
    </source>
</evidence>
<dbReference type="Gene3D" id="3.40.50.300">
    <property type="entry name" value="P-loop containing nucleotide triphosphate hydrolases"/>
    <property type="match status" value="1"/>
</dbReference>
<dbReference type="PANTHER" id="PTHR10799">
    <property type="entry name" value="SNF2/RAD54 HELICASE FAMILY"/>
    <property type="match status" value="1"/>
</dbReference>
<dbReference type="InterPro" id="IPR049730">
    <property type="entry name" value="SNF2/RAD54-like_C"/>
</dbReference>
<dbReference type="AlphaFoldDB" id="A0A1M6MGM6"/>
<dbReference type="SMART" id="SM00490">
    <property type="entry name" value="HELICc"/>
    <property type="match status" value="1"/>
</dbReference>
<dbReference type="EMBL" id="FRAD01000007">
    <property type="protein sequence ID" value="SHJ82510.1"/>
    <property type="molecule type" value="Genomic_DNA"/>
</dbReference>
<dbReference type="InterPro" id="IPR001650">
    <property type="entry name" value="Helicase_C-like"/>
</dbReference>
<reference evidence="6 7" key="1">
    <citation type="submission" date="2016-11" db="EMBL/GenBank/DDBJ databases">
        <authorList>
            <person name="Jaros S."/>
            <person name="Januszkiewicz K."/>
            <person name="Wedrychowicz H."/>
        </authorList>
    </citation>
    <scope>NUCLEOTIDE SEQUENCE [LARGE SCALE GENOMIC DNA]</scope>
    <source>
        <strain evidence="6 7">DSM 3090</strain>
    </source>
</reference>
<organism evidence="6 7">
    <name type="scientific">Hathewaya proteolytica DSM 3090</name>
    <dbReference type="NCBI Taxonomy" id="1121331"/>
    <lineage>
        <taxon>Bacteria</taxon>
        <taxon>Bacillati</taxon>
        <taxon>Bacillota</taxon>
        <taxon>Clostridia</taxon>
        <taxon>Eubacteriales</taxon>
        <taxon>Clostridiaceae</taxon>
        <taxon>Hathewaya</taxon>
    </lineage>
</organism>
<keyword evidence="6" id="KW-0347">Helicase</keyword>
<keyword evidence="6" id="KW-0067">ATP-binding</keyword>
<evidence type="ECO:0000259" key="3">
    <source>
        <dbReference type="PROSITE" id="PS50966"/>
    </source>
</evidence>
<dbReference type="InterPro" id="IPR027417">
    <property type="entry name" value="P-loop_NTPase"/>
</dbReference>
<feature type="domain" description="Helicase C-terminal" evidence="5">
    <location>
        <begin position="909"/>
        <end position="1071"/>
    </location>
</feature>
<dbReference type="InterPro" id="IPR007527">
    <property type="entry name" value="Znf_SWIM"/>
</dbReference>
<evidence type="ECO:0000259" key="5">
    <source>
        <dbReference type="PROSITE" id="PS51194"/>
    </source>
</evidence>
<protein>
    <submittedName>
        <fullName evidence="6">Superfamily II DNA or RNA helicase, SNF2 family</fullName>
    </submittedName>
</protein>
<sequence length="1079" mass="125131">MSIKTYGNIKELCSDFILLMGEQCYDGDYVEYVDKAFEDDKIIEVEAEVLPYTGYRENICYFKIDKKTKNLMGFRCSCMDEGRYKGVCEHLVAAYLKYINEYDDLINKDIEDLINAYKQPLTLSRKVQRKDYKLYISLTNAVNERTPNYLELKVSEEREKPYVIKSISEFLKSYYFKSSLEMGKKLIIDFNNAHFSDEDTKIIETLMQIFESQEILNMGYGNIMGKNLITGKKAFLADAYFKRIVDIIKDHTFSMKTPMGECENCRYTEEMEFDFRVEANGENIILSHSDNRFPYPLTSDLMYVYYKECVYKMSREVAEAYIPLYTAMLNKRDCKLSIDKHNKQDFASYIIPKISRIGDVKISEELEEEFYRESLSVNIYLDKDQDKVILSLKFCYGEVAINPLNEEAHKKEEESSSKGILVRDIGGETEALDLILKYKFKEKNKDFILENEEDIVNFIVEGLEILNEKYNIFYSDSFKGFKIHRSDSFRCSIKSTGENMLEFSFKLKGMNQEELINIFTSIHNKKNYCKLKNGDIVLLKDKLLKNVADIVNYLDLSKDEYTEDIIKLPTYDAFYIEQKLNDKDIYVSKNKGFIDLISNIEKGREKEFELPKEQEQVLRPYQEVGFKWFKSLSQCGFGGILADEMGLGKTLQTIAFLNSERDKGTALIVCPTSLVFNWEEEIKKFSPNMKALVIIGNKSQRKEMLSFYKEYHVIITSYPLIRRDTSLYDNMEFSYCIIDEAQQIKNPSSQSAIAIKEIKAKNRFALTGTPMENNLSELWSVFDFVMPGYLLNHNKFFSKYESPILKDDNDEAMKELSMKISPFILRRMKKDVIKELPPKIYNNMLVELNDAQKKIYASYATCLRKEIQEIMKSMDRPNKIKILSGLTRLRQICCDPSVFVKDYNSGSGKLEVLYDVINSSIEEGHKILIFSQFTSVLKNVYSKLKKQNISSLYLDGSVKSEDRLNLVRQFNGGNYNIFLISLKAGGTGLNLTEADVVIHVDPWWNPAVEEQATDRCHRIGQKNTVQVIKLIAKGTIEEKIVKLQEKKKLLAEAALSSHDLSHSNFNKMDLKELADILSL</sequence>
<dbReference type="Pfam" id="PF08455">
    <property type="entry name" value="SNF2_assoc"/>
    <property type="match status" value="1"/>
</dbReference>
<dbReference type="InterPro" id="IPR014001">
    <property type="entry name" value="Helicase_ATP-bd"/>
</dbReference>
<feature type="domain" description="Helicase ATP-binding" evidence="4">
    <location>
        <begin position="630"/>
        <end position="788"/>
    </location>
</feature>
<dbReference type="CDD" id="cd18012">
    <property type="entry name" value="DEXQc_arch_SWI2_SNF2"/>
    <property type="match status" value="1"/>
</dbReference>
<dbReference type="Pfam" id="PF00176">
    <property type="entry name" value="SNF2-rel_dom"/>
    <property type="match status" value="1"/>
</dbReference>
<feature type="domain" description="SWIM-type" evidence="3">
    <location>
        <begin position="62"/>
        <end position="99"/>
    </location>
</feature>
<dbReference type="SUPFAM" id="SSF52540">
    <property type="entry name" value="P-loop containing nucleoside triphosphate hydrolases"/>
    <property type="match status" value="2"/>
</dbReference>
<keyword evidence="2" id="KW-0863">Zinc-finger</keyword>
<keyword evidence="2" id="KW-0862">Zinc</keyword>
<dbReference type="PROSITE" id="PS51194">
    <property type="entry name" value="HELICASE_CTER"/>
    <property type="match status" value="1"/>
</dbReference>
<accession>A0A1M6MGM6</accession>
<dbReference type="Pfam" id="PF00271">
    <property type="entry name" value="Helicase_C"/>
    <property type="match status" value="1"/>
</dbReference>
<dbReference type="CDD" id="cd18793">
    <property type="entry name" value="SF2_C_SNF"/>
    <property type="match status" value="1"/>
</dbReference>
<dbReference type="FunFam" id="3.40.50.10810:FF:000054">
    <property type="entry name" value="Helicase, Snf2 family"/>
    <property type="match status" value="1"/>
</dbReference>
<dbReference type="STRING" id="1121331.SAMN02745248_01046"/>
<dbReference type="InterPro" id="IPR038718">
    <property type="entry name" value="SNF2-like_sf"/>
</dbReference>
<dbReference type="FunFam" id="3.40.50.300:FF:000533">
    <property type="entry name" value="Helicase, Snf2 family"/>
    <property type="match status" value="1"/>
</dbReference>
<dbReference type="GO" id="GO:0016787">
    <property type="term" value="F:hydrolase activity"/>
    <property type="evidence" value="ECO:0007669"/>
    <property type="project" value="UniProtKB-KW"/>
</dbReference>
<dbReference type="Proteomes" id="UP000183952">
    <property type="component" value="Unassembled WGS sequence"/>
</dbReference>
<keyword evidence="1" id="KW-0378">Hydrolase</keyword>
<dbReference type="PROSITE" id="PS50966">
    <property type="entry name" value="ZF_SWIM"/>
    <property type="match status" value="1"/>
</dbReference>
<keyword evidence="6" id="KW-0547">Nucleotide-binding</keyword>
<dbReference type="Gene3D" id="3.40.50.10810">
    <property type="entry name" value="Tandem AAA-ATPase domain"/>
    <property type="match status" value="1"/>
</dbReference>
<dbReference type="GO" id="GO:0004386">
    <property type="term" value="F:helicase activity"/>
    <property type="evidence" value="ECO:0007669"/>
    <property type="project" value="UniProtKB-KW"/>
</dbReference>
<dbReference type="InterPro" id="IPR013663">
    <property type="entry name" value="Helicase_SWF/SNF/SWI_bac"/>
</dbReference>
<name>A0A1M6MGM6_9CLOT</name>
<dbReference type="SMART" id="SM00487">
    <property type="entry name" value="DEXDc"/>
    <property type="match status" value="1"/>
</dbReference>
<evidence type="ECO:0000256" key="1">
    <source>
        <dbReference type="ARBA" id="ARBA00022801"/>
    </source>
</evidence>
<evidence type="ECO:0000313" key="6">
    <source>
        <dbReference type="EMBL" id="SHJ82510.1"/>
    </source>
</evidence>
<evidence type="ECO:0000256" key="2">
    <source>
        <dbReference type="PROSITE-ProRule" id="PRU00325"/>
    </source>
</evidence>
<keyword evidence="2" id="KW-0479">Metal-binding</keyword>
<dbReference type="InterPro" id="IPR000330">
    <property type="entry name" value="SNF2_N"/>
</dbReference>
<dbReference type="PROSITE" id="PS51192">
    <property type="entry name" value="HELICASE_ATP_BIND_1"/>
    <property type="match status" value="1"/>
</dbReference>
<proteinExistence type="predicted"/>
<dbReference type="GO" id="GO:0005524">
    <property type="term" value="F:ATP binding"/>
    <property type="evidence" value="ECO:0007669"/>
    <property type="project" value="InterPro"/>
</dbReference>
<dbReference type="RefSeq" id="WP_072903079.1">
    <property type="nucleotide sequence ID" value="NZ_FRAD01000007.1"/>
</dbReference>
<gene>
    <name evidence="6" type="ORF">SAMN02745248_01046</name>
</gene>